<name>A0ACC1MP18_9HYPO</name>
<proteinExistence type="predicted"/>
<keyword evidence="2" id="KW-1185">Reference proteome</keyword>
<dbReference type="EMBL" id="JANJQO010001910">
    <property type="protein sequence ID" value="KAJ2968752.1"/>
    <property type="molecule type" value="Genomic_DNA"/>
</dbReference>
<comment type="caution">
    <text evidence="1">The sequence shown here is derived from an EMBL/GenBank/DDBJ whole genome shotgun (WGS) entry which is preliminary data.</text>
</comment>
<sequence length="646" mass="75000">MAAQSTRPLLPQYQHYIPQFILKNFSSRTSADADRSSPAQVPATPRLDRSRKNEYILNHVDLSVENPTAQGKQGRRVFGEDNMYDNDTLAPKEQRRIEKKLGKLESDASSVFRHMLKAFSERKRGFRLYRNDKNLIRRFLFVMKYRGPTFSERYRHNTLDTYTAEDKDELSAYMQEKGFLRPIDVWLDNLEKLIDFEMDNGMEWISDLPTRMYAPDAYWAVMHCQMFYMTVCTPSDPAAEFILTDNCFHVSEGPHNTSINLQTGESEVMGWLNLHEFAPVSPKLIIVLRSYLFPSELEDMSNPKGKAQREQHRSMVEATFGSIDKTLLADIPVSKARSNYTILKENGELQLTPDEDGTLRPDHSFFFHFFPIGLAHTNRINGVFLENVDMCTSIVFASKDPFRNTLEWYLTDHEVFRKRVSASPENSRRKCLLKLQRLLDFLGVSVKVHMEELAPSTLTRDEIFFVRLAELRQALPSLLQETQADSPTEFMLIYQGLGGSKSSLLEDLDQVSRMRRLRIKIDVWSQGMNEDLRRANRVYLLGLYRQFPRRRLWIYLKQWRQMELSQNHGVDGDAFIDGPEDIVAKAWRLLKCDALNNMMYFAVGNDILKRRAPGFEPWATITLDKNGLEQFGKLYEFAFNSDADKS</sequence>
<evidence type="ECO:0000313" key="1">
    <source>
        <dbReference type="EMBL" id="KAJ2968752.1"/>
    </source>
</evidence>
<reference evidence="1" key="1">
    <citation type="submission" date="2022-08" db="EMBL/GenBank/DDBJ databases">
        <title>Genome Sequence of Lecanicillium fungicola.</title>
        <authorList>
            <person name="Buettner E."/>
        </authorList>
    </citation>
    <scope>NUCLEOTIDE SEQUENCE</scope>
    <source>
        <strain evidence="1">Babe33</strain>
    </source>
</reference>
<organism evidence="1 2">
    <name type="scientific">Zarea fungicola</name>
    <dbReference type="NCBI Taxonomy" id="93591"/>
    <lineage>
        <taxon>Eukaryota</taxon>
        <taxon>Fungi</taxon>
        <taxon>Dikarya</taxon>
        <taxon>Ascomycota</taxon>
        <taxon>Pezizomycotina</taxon>
        <taxon>Sordariomycetes</taxon>
        <taxon>Hypocreomycetidae</taxon>
        <taxon>Hypocreales</taxon>
        <taxon>Cordycipitaceae</taxon>
        <taxon>Zarea</taxon>
    </lineage>
</organism>
<accession>A0ACC1MP18</accession>
<protein>
    <submittedName>
        <fullName evidence="1">Uncharacterized protein</fullName>
    </submittedName>
</protein>
<evidence type="ECO:0000313" key="2">
    <source>
        <dbReference type="Proteomes" id="UP001143910"/>
    </source>
</evidence>
<gene>
    <name evidence="1" type="ORF">NQ176_g9027</name>
</gene>
<dbReference type="Proteomes" id="UP001143910">
    <property type="component" value="Unassembled WGS sequence"/>
</dbReference>